<keyword evidence="5 8" id="KW-0547">Nucleotide-binding</keyword>
<comment type="catalytic activity">
    <reaction evidence="8">
        <text>L-seryl-[protein] + ATP = 3-O-(5'-adenylyl)-L-seryl-[protein] + diphosphate</text>
        <dbReference type="Rhea" id="RHEA:58120"/>
        <dbReference type="Rhea" id="RHEA-COMP:9863"/>
        <dbReference type="Rhea" id="RHEA-COMP:15073"/>
        <dbReference type="ChEBI" id="CHEBI:29999"/>
        <dbReference type="ChEBI" id="CHEBI:30616"/>
        <dbReference type="ChEBI" id="CHEBI:33019"/>
        <dbReference type="ChEBI" id="CHEBI:142516"/>
        <dbReference type="EC" id="2.7.7.108"/>
    </reaction>
</comment>
<feature type="binding site" evidence="8">
    <location>
        <position position="256"/>
    </location>
    <ligand>
        <name>Mg(2+)</name>
        <dbReference type="ChEBI" id="CHEBI:18420"/>
    </ligand>
</feature>
<evidence type="ECO:0000313" key="10">
    <source>
        <dbReference type="Proteomes" id="UP001370348"/>
    </source>
</evidence>
<dbReference type="PANTHER" id="PTHR32057">
    <property type="entry name" value="PROTEIN ADENYLYLTRANSFERASE SELO, MITOCHONDRIAL"/>
    <property type="match status" value="1"/>
</dbReference>
<organism evidence="9 10">
    <name type="scientific">Pendulispora albinea</name>
    <dbReference type="NCBI Taxonomy" id="2741071"/>
    <lineage>
        <taxon>Bacteria</taxon>
        <taxon>Pseudomonadati</taxon>
        <taxon>Myxococcota</taxon>
        <taxon>Myxococcia</taxon>
        <taxon>Myxococcales</taxon>
        <taxon>Sorangiineae</taxon>
        <taxon>Pendulisporaceae</taxon>
        <taxon>Pendulispora</taxon>
    </lineage>
</organism>
<comment type="catalytic activity">
    <reaction evidence="8">
        <text>L-threonyl-[protein] + ATP = 3-O-(5'-adenylyl)-L-threonyl-[protein] + diphosphate</text>
        <dbReference type="Rhea" id="RHEA:54292"/>
        <dbReference type="Rhea" id="RHEA-COMP:11060"/>
        <dbReference type="Rhea" id="RHEA-COMP:13847"/>
        <dbReference type="ChEBI" id="CHEBI:30013"/>
        <dbReference type="ChEBI" id="CHEBI:30616"/>
        <dbReference type="ChEBI" id="CHEBI:33019"/>
        <dbReference type="ChEBI" id="CHEBI:138113"/>
        <dbReference type="EC" id="2.7.7.108"/>
    </reaction>
</comment>
<dbReference type="EC" id="2.7.7.108" evidence="8"/>
<keyword evidence="4 8" id="KW-0479">Metal-binding</keyword>
<evidence type="ECO:0000256" key="8">
    <source>
        <dbReference type="HAMAP-Rule" id="MF_00692"/>
    </source>
</evidence>
<keyword evidence="7 8" id="KW-0460">Magnesium</keyword>
<comment type="catalytic activity">
    <reaction evidence="8">
        <text>L-tyrosyl-[protein] + ATP = O-(5'-adenylyl)-L-tyrosyl-[protein] + diphosphate</text>
        <dbReference type="Rhea" id="RHEA:54288"/>
        <dbReference type="Rhea" id="RHEA-COMP:10136"/>
        <dbReference type="Rhea" id="RHEA-COMP:13846"/>
        <dbReference type="ChEBI" id="CHEBI:30616"/>
        <dbReference type="ChEBI" id="CHEBI:33019"/>
        <dbReference type="ChEBI" id="CHEBI:46858"/>
        <dbReference type="ChEBI" id="CHEBI:83624"/>
        <dbReference type="EC" id="2.7.7.108"/>
    </reaction>
</comment>
<feature type="binding site" evidence="8">
    <location>
        <position position="183"/>
    </location>
    <ligand>
        <name>ATP</name>
        <dbReference type="ChEBI" id="CHEBI:30616"/>
    </ligand>
</feature>
<evidence type="ECO:0000256" key="4">
    <source>
        <dbReference type="ARBA" id="ARBA00022723"/>
    </source>
</evidence>
<comment type="catalytic activity">
    <reaction evidence="8">
        <text>L-histidyl-[protein] + UTP = N(tele)-(5'-uridylyl)-L-histidyl-[protein] + diphosphate</text>
        <dbReference type="Rhea" id="RHEA:83891"/>
        <dbReference type="Rhea" id="RHEA-COMP:9745"/>
        <dbReference type="Rhea" id="RHEA-COMP:20239"/>
        <dbReference type="ChEBI" id="CHEBI:29979"/>
        <dbReference type="ChEBI" id="CHEBI:33019"/>
        <dbReference type="ChEBI" id="CHEBI:46398"/>
        <dbReference type="ChEBI" id="CHEBI:233474"/>
    </reaction>
</comment>
<dbReference type="Proteomes" id="UP001370348">
    <property type="component" value="Chromosome"/>
</dbReference>
<evidence type="ECO:0000313" key="9">
    <source>
        <dbReference type="EMBL" id="WXB18563.1"/>
    </source>
</evidence>
<feature type="binding site" evidence="8">
    <location>
        <position position="176"/>
    </location>
    <ligand>
        <name>ATP</name>
        <dbReference type="ChEBI" id="CHEBI:30616"/>
    </ligand>
</feature>
<dbReference type="Pfam" id="PF02696">
    <property type="entry name" value="SelO"/>
    <property type="match status" value="1"/>
</dbReference>
<feature type="binding site" evidence="8">
    <location>
        <position position="89"/>
    </location>
    <ligand>
        <name>ATP</name>
        <dbReference type="ChEBI" id="CHEBI:30616"/>
    </ligand>
</feature>
<keyword evidence="8" id="KW-0464">Manganese</keyword>
<dbReference type="InterPro" id="IPR003846">
    <property type="entry name" value="SelO"/>
</dbReference>
<keyword evidence="10" id="KW-1185">Reference proteome</keyword>
<feature type="binding site" evidence="8">
    <location>
        <position position="110"/>
    </location>
    <ligand>
        <name>ATP</name>
        <dbReference type="ChEBI" id="CHEBI:30616"/>
    </ligand>
</feature>
<evidence type="ECO:0000256" key="6">
    <source>
        <dbReference type="ARBA" id="ARBA00022840"/>
    </source>
</evidence>
<feature type="binding site" evidence="8">
    <location>
        <position position="123"/>
    </location>
    <ligand>
        <name>ATP</name>
        <dbReference type="ChEBI" id="CHEBI:30616"/>
    </ligand>
</feature>
<comment type="catalytic activity">
    <reaction evidence="8">
        <text>L-tyrosyl-[protein] + UTP = O-(5'-uridylyl)-L-tyrosyl-[protein] + diphosphate</text>
        <dbReference type="Rhea" id="RHEA:83887"/>
        <dbReference type="Rhea" id="RHEA-COMP:10136"/>
        <dbReference type="Rhea" id="RHEA-COMP:20238"/>
        <dbReference type="ChEBI" id="CHEBI:33019"/>
        <dbReference type="ChEBI" id="CHEBI:46398"/>
        <dbReference type="ChEBI" id="CHEBI:46858"/>
        <dbReference type="ChEBI" id="CHEBI:90602"/>
    </reaction>
</comment>
<proteinExistence type="inferred from homology"/>
<keyword evidence="3 8" id="KW-0548">Nucleotidyltransferase</keyword>
<reference evidence="9 10" key="1">
    <citation type="submission" date="2021-12" db="EMBL/GenBank/DDBJ databases">
        <title>Discovery of the Pendulisporaceae a myxobacterial family with distinct sporulation behavior and unique specialized metabolism.</title>
        <authorList>
            <person name="Garcia R."/>
            <person name="Popoff A."/>
            <person name="Bader C.D."/>
            <person name="Loehr J."/>
            <person name="Walesch S."/>
            <person name="Walt C."/>
            <person name="Boldt J."/>
            <person name="Bunk B."/>
            <person name="Haeckl F.J.F.P.J."/>
            <person name="Gunesch A.P."/>
            <person name="Birkelbach J."/>
            <person name="Nuebel U."/>
            <person name="Pietschmann T."/>
            <person name="Bach T."/>
            <person name="Mueller R."/>
        </authorList>
    </citation>
    <scope>NUCLEOTIDE SEQUENCE [LARGE SCALE GENOMIC DNA]</scope>
    <source>
        <strain evidence="9 10">MSr11954</strain>
    </source>
</reference>
<feature type="binding site" evidence="8">
    <location>
        <position position="265"/>
    </location>
    <ligand>
        <name>ATP</name>
        <dbReference type="ChEBI" id="CHEBI:30616"/>
    </ligand>
</feature>
<evidence type="ECO:0000256" key="1">
    <source>
        <dbReference type="ARBA" id="ARBA00009747"/>
    </source>
</evidence>
<feature type="active site" description="Proton acceptor" evidence="8">
    <location>
        <position position="255"/>
    </location>
</feature>
<comment type="similarity">
    <text evidence="1 8">Belongs to the SELO family.</text>
</comment>
<sequence>MSSYLPAPVVTNLGDGFYDPVLPARFPTHRLRFRNQRWAEHVGLGNLDDMAWEDHFAKFSPLIGNLESPLALRYHGHQFGVYNPALGDGRGFLFAQLRDDDGRLLDLGTKGSGQTPWSRGGDGRLTLKGGVREVLATEMLEALGVPTSKSFSLFETGEMLFRGDEPSPTRSSVLVRLSHSHVRFGSFQRHAHARDLPRLERLLEYAIEHYTPEARGASGLEARALAFVAAASRKSAHLAASFMAAGFVHGVLNTDNMVITGESFDYGPYRFLPTYDPSFVAAYFDETGMYAFGRQPTVMLWNVARLAEALRPLAPDGDFRAALQSFEDTFHSAMQSRFLARLGLASRGVDEDARLVDAIFGFLDLAKGLGYERFFFDWYGGMTREGHALAGQAKAHYAGGAFDNFRSAIAHYAAKRPEALDHPYFAGDAPCTLLIDEIESIWSAIDERDDWAPFESKIAAIRTMGAAIEASVPIISI</sequence>
<feature type="binding site" evidence="8">
    <location>
        <position position="122"/>
    </location>
    <ligand>
        <name>ATP</name>
        <dbReference type="ChEBI" id="CHEBI:30616"/>
    </ligand>
</feature>
<gene>
    <name evidence="8" type="primary">ydiU</name>
    <name evidence="8" type="synonym">selO</name>
    <name evidence="9" type="ORF">LZC94_15145</name>
</gene>
<feature type="binding site" evidence="8">
    <location>
        <position position="87"/>
    </location>
    <ligand>
        <name>ATP</name>
        <dbReference type="ChEBI" id="CHEBI:30616"/>
    </ligand>
</feature>
<dbReference type="EMBL" id="CP089984">
    <property type="protein sequence ID" value="WXB18563.1"/>
    <property type="molecule type" value="Genomic_DNA"/>
</dbReference>
<name>A0ABZ2M7S9_9BACT</name>
<keyword evidence="2 8" id="KW-0808">Transferase</keyword>
<feature type="binding site" evidence="8">
    <location>
        <position position="265"/>
    </location>
    <ligand>
        <name>Mg(2+)</name>
        <dbReference type="ChEBI" id="CHEBI:18420"/>
    </ligand>
</feature>
<evidence type="ECO:0000256" key="5">
    <source>
        <dbReference type="ARBA" id="ARBA00022741"/>
    </source>
</evidence>
<comment type="cofactor">
    <cofactor evidence="8">
        <name>Mg(2+)</name>
        <dbReference type="ChEBI" id="CHEBI:18420"/>
    </cofactor>
    <cofactor evidence="8">
        <name>Mn(2+)</name>
        <dbReference type="ChEBI" id="CHEBI:29035"/>
    </cofactor>
</comment>
<evidence type="ECO:0000256" key="3">
    <source>
        <dbReference type="ARBA" id="ARBA00022695"/>
    </source>
</evidence>
<comment type="function">
    <text evidence="8">Nucleotidyltransferase involved in the post-translational modification of proteins. It can catalyze the addition of adenosine monophosphate (AMP) or uridine monophosphate (UMP) to a protein, resulting in modifications known as AMPylation and UMPylation.</text>
</comment>
<accession>A0ABZ2M7S9</accession>
<evidence type="ECO:0000256" key="7">
    <source>
        <dbReference type="ARBA" id="ARBA00022842"/>
    </source>
</evidence>
<dbReference type="NCBIfam" id="NF000658">
    <property type="entry name" value="PRK00029.1"/>
    <property type="match status" value="1"/>
</dbReference>
<dbReference type="EC" id="2.7.7.-" evidence="8"/>
<protein>
    <recommendedName>
        <fullName evidence="8">Protein nucleotidyltransferase YdiU</fullName>
        <ecNumber evidence="8">2.7.7.-</ecNumber>
    </recommendedName>
    <alternativeName>
        <fullName evidence="8">Protein adenylyltransferase YdiU</fullName>
        <ecNumber evidence="8">2.7.7.108</ecNumber>
    </alternativeName>
    <alternativeName>
        <fullName evidence="8">Protein uridylyltransferase YdiU</fullName>
        <ecNumber evidence="8">2.7.7.-</ecNumber>
    </alternativeName>
</protein>
<dbReference type="PANTHER" id="PTHR32057:SF14">
    <property type="entry name" value="PROTEIN ADENYLYLTRANSFERASE SELO, MITOCHONDRIAL"/>
    <property type="match status" value="1"/>
</dbReference>
<dbReference type="RefSeq" id="WP_394828196.1">
    <property type="nucleotide sequence ID" value="NZ_CP089984.1"/>
</dbReference>
<keyword evidence="6 8" id="KW-0067">ATP-binding</keyword>
<comment type="catalytic activity">
    <reaction evidence="8">
        <text>L-seryl-[protein] + UTP = O-(5'-uridylyl)-L-seryl-[protein] + diphosphate</text>
        <dbReference type="Rhea" id="RHEA:64604"/>
        <dbReference type="Rhea" id="RHEA-COMP:9863"/>
        <dbReference type="Rhea" id="RHEA-COMP:16635"/>
        <dbReference type="ChEBI" id="CHEBI:29999"/>
        <dbReference type="ChEBI" id="CHEBI:33019"/>
        <dbReference type="ChEBI" id="CHEBI:46398"/>
        <dbReference type="ChEBI" id="CHEBI:156051"/>
    </reaction>
</comment>
<dbReference type="HAMAP" id="MF_00692">
    <property type="entry name" value="SelO"/>
    <property type="match status" value="1"/>
</dbReference>
<feature type="binding site" evidence="8">
    <location>
        <position position="90"/>
    </location>
    <ligand>
        <name>ATP</name>
        <dbReference type="ChEBI" id="CHEBI:30616"/>
    </ligand>
</feature>
<evidence type="ECO:0000256" key="2">
    <source>
        <dbReference type="ARBA" id="ARBA00022679"/>
    </source>
</evidence>